<dbReference type="EMBL" id="CAMXCT020006827">
    <property type="protein sequence ID" value="CAL1174081.1"/>
    <property type="molecule type" value="Genomic_DNA"/>
</dbReference>
<dbReference type="GO" id="GO:0016668">
    <property type="term" value="F:oxidoreductase activity, acting on a sulfur group of donors, NAD(P) as acceptor"/>
    <property type="evidence" value="ECO:0007669"/>
    <property type="project" value="InterPro"/>
</dbReference>
<reference evidence="15" key="1">
    <citation type="submission" date="2022-10" db="EMBL/GenBank/DDBJ databases">
        <authorList>
            <person name="Chen Y."/>
            <person name="Dougan E. K."/>
            <person name="Chan C."/>
            <person name="Rhodes N."/>
            <person name="Thang M."/>
        </authorList>
    </citation>
    <scope>NUCLEOTIDE SEQUENCE</scope>
</reference>
<dbReference type="CDD" id="cd06558">
    <property type="entry name" value="crotonase-like"/>
    <property type="match status" value="1"/>
</dbReference>
<name>A0A9P1M4G8_9DINO</name>
<evidence type="ECO:0000256" key="5">
    <source>
        <dbReference type="ARBA" id="ARBA00022857"/>
    </source>
</evidence>
<keyword evidence="11" id="KW-0732">Signal</keyword>
<evidence type="ECO:0000313" key="15">
    <source>
        <dbReference type="EMBL" id="CAI4020706.1"/>
    </source>
</evidence>
<evidence type="ECO:0000256" key="2">
    <source>
        <dbReference type="ARBA" id="ARBA00007532"/>
    </source>
</evidence>
<dbReference type="PRINTS" id="PR00411">
    <property type="entry name" value="PNDRDTASEI"/>
</dbReference>
<dbReference type="EMBL" id="CAMXCT030006827">
    <property type="protein sequence ID" value="CAL4808018.1"/>
    <property type="molecule type" value="Genomic_DNA"/>
</dbReference>
<dbReference type="AlphaFoldDB" id="A0A9P1M4G8"/>
<keyword evidence="17" id="KW-1185">Reference proteome</keyword>
<dbReference type="Proteomes" id="UP001152797">
    <property type="component" value="Unassembled WGS sequence"/>
</dbReference>
<protein>
    <submittedName>
        <fullName evidence="16">3-hydroxyisobutyryl-CoA hydrolase-like protein 3, mitochondrial</fullName>
    </submittedName>
</protein>
<keyword evidence="8 9" id="KW-0676">Redox-active center</keyword>
<evidence type="ECO:0000313" key="17">
    <source>
        <dbReference type="Proteomes" id="UP001152797"/>
    </source>
</evidence>
<dbReference type="InterPro" id="IPR012999">
    <property type="entry name" value="Pyr_OxRdtase_I_AS"/>
</dbReference>
<evidence type="ECO:0000256" key="8">
    <source>
        <dbReference type="ARBA" id="ARBA00023284"/>
    </source>
</evidence>
<comment type="caution">
    <text evidence="15">The sequence shown here is derived from an EMBL/GenBank/DDBJ whole genome shotgun (WGS) entry which is preliminary data.</text>
</comment>
<dbReference type="Pfam" id="PF16113">
    <property type="entry name" value="ECH_2"/>
    <property type="match status" value="1"/>
</dbReference>
<dbReference type="InterPro" id="IPR016156">
    <property type="entry name" value="FAD/NAD-linked_Rdtase_dimer_sf"/>
</dbReference>
<organism evidence="15">
    <name type="scientific">Cladocopium goreaui</name>
    <dbReference type="NCBI Taxonomy" id="2562237"/>
    <lineage>
        <taxon>Eukaryota</taxon>
        <taxon>Sar</taxon>
        <taxon>Alveolata</taxon>
        <taxon>Dinophyceae</taxon>
        <taxon>Suessiales</taxon>
        <taxon>Symbiodiniaceae</taxon>
        <taxon>Cladocopium</taxon>
    </lineage>
</organism>
<gene>
    <name evidence="15" type="ORF">C1SCF055_LOCUS45099</name>
</gene>
<evidence type="ECO:0000256" key="3">
    <source>
        <dbReference type="ARBA" id="ARBA00022630"/>
    </source>
</evidence>
<dbReference type="InterPro" id="IPR004099">
    <property type="entry name" value="Pyr_nucl-diS_OxRdtase_dimer"/>
</dbReference>
<keyword evidence="4 9" id="KW-0274">FAD</keyword>
<comment type="cofactor">
    <cofactor evidence="1">
        <name>FAD</name>
        <dbReference type="ChEBI" id="CHEBI:57692"/>
    </cofactor>
</comment>
<dbReference type="GO" id="GO:0016787">
    <property type="term" value="F:hydrolase activity"/>
    <property type="evidence" value="ECO:0007669"/>
    <property type="project" value="UniProtKB-KW"/>
</dbReference>
<dbReference type="Pfam" id="PF07992">
    <property type="entry name" value="Pyr_redox_2"/>
    <property type="match status" value="1"/>
</dbReference>
<feature type="chain" id="PRO_5043273177" evidence="11">
    <location>
        <begin position="25"/>
        <end position="949"/>
    </location>
</feature>
<evidence type="ECO:0000313" key="16">
    <source>
        <dbReference type="EMBL" id="CAL4808018.1"/>
    </source>
</evidence>
<evidence type="ECO:0000259" key="13">
    <source>
        <dbReference type="Pfam" id="PF07992"/>
    </source>
</evidence>
<dbReference type="OrthoDB" id="361797at2759"/>
<reference evidence="16 17" key="2">
    <citation type="submission" date="2024-05" db="EMBL/GenBank/DDBJ databases">
        <authorList>
            <person name="Chen Y."/>
            <person name="Shah S."/>
            <person name="Dougan E. K."/>
            <person name="Thang M."/>
            <person name="Chan C."/>
        </authorList>
    </citation>
    <scope>NUCLEOTIDE SEQUENCE [LARGE SCALE GENOMIC DNA]</scope>
</reference>
<sequence>MKLCAKRLWATLFLCLAMRTRISPSASIYSGILGPLLGPALPLAPALRKAPPSGTSGGGSLVPEHAAEPAEDPNVKRLLENVETSRNEAASKDSTSYDLLVLGAGVAGLISCIVGKQLGRRVALIEPHYMGGDCLNTGCVPSKALIAAAKTAAAVPPEDANANFQAAMARLRRIRAEISKHDSVQRYREEVGVDIISGYAKFAGPNEVLLQDGRSFKFRKCILGTGAAAQVPKVLEGIPHLTSSNLWNLRSLPPRMVVLGAGPIGLELAQSFQRLGCEVTVVIGSSGKIMGKEDDEAAELVMNSLRSDGVLFVCAQVLRVACKAKTDDELYDKHRLRYRLELGSAAGGPGMALEAEALLNATGRRPRTEELDLEAAGIQCDGAQLEVNELLQTSNHDVFAAGDCLPGPERFTHAAEWQARVAVRNALLDERMDARRLLIPRATYTDPEVASVGWSAAELEAAGKDFSSFVREAAEVDRNRCDGVDEGYAALRVAPNGEILGATIVGPGAGDHISEVTLCMQHGLSAADLAGTMHPYPTSAEVVRQAAQAFVRSQIFKEQNQEMLKTTSNLCETVRSDLKEKGLHIISLDRPQSLNACDQVMAKCIAEAASRPARAVLLQSTQAGTEGKVAFCAGGDVKSVAQAVREDPSSCFPRLQLAHEYLGVAALSRKREDGVPVICFMDGICMGFGLGLACAAEFRLVTERSLLAMPECVIGITPDVGFAATAALMTPGVGKCMSLTGWRLTGREALACGLATHLISSDQLVALRDELEEIDWSSESCREELVKILDRYQADETGAESSLHRPGIQKVLENVFVSTSTAKEAVERLQNYAGDDDPETQQWIKQRLEGFSQGCPLCQEVIVRLLEIAEWAAQKSQHQRHQRLTDALERDFAALSRLALAPDFVEGVRAALIDKDKQPRWSAKLGDVDPAEVYRLLAPLSEREQIRFA</sequence>
<keyword evidence="3 9" id="KW-0285">Flavoprotein</keyword>
<dbReference type="SUPFAM" id="SSF52096">
    <property type="entry name" value="ClpP/crotonase"/>
    <property type="match status" value="1"/>
</dbReference>
<dbReference type="InterPro" id="IPR023753">
    <property type="entry name" value="FAD/NAD-binding_dom"/>
</dbReference>
<evidence type="ECO:0000256" key="10">
    <source>
        <dbReference type="SAM" id="MobiDB-lite"/>
    </source>
</evidence>
<evidence type="ECO:0000259" key="14">
    <source>
        <dbReference type="Pfam" id="PF16113"/>
    </source>
</evidence>
<evidence type="ECO:0000256" key="7">
    <source>
        <dbReference type="ARBA" id="ARBA00023157"/>
    </source>
</evidence>
<evidence type="ECO:0000256" key="4">
    <source>
        <dbReference type="ARBA" id="ARBA00022827"/>
    </source>
</evidence>
<feature type="signal peptide" evidence="11">
    <location>
        <begin position="1"/>
        <end position="24"/>
    </location>
</feature>
<dbReference type="InterPro" id="IPR029045">
    <property type="entry name" value="ClpP/crotonase-like_dom_sf"/>
</dbReference>
<dbReference type="Gene3D" id="3.90.226.10">
    <property type="entry name" value="2-enoyl-CoA Hydratase, Chain A, domain 1"/>
    <property type="match status" value="1"/>
</dbReference>
<evidence type="ECO:0000259" key="12">
    <source>
        <dbReference type="Pfam" id="PF02852"/>
    </source>
</evidence>
<feature type="domain" description="Pyridine nucleotide-disulphide oxidoreductase dimerisation" evidence="12">
    <location>
        <begin position="439"/>
        <end position="546"/>
    </location>
</feature>
<dbReference type="PANTHER" id="PTHR43014">
    <property type="entry name" value="MERCURIC REDUCTASE"/>
    <property type="match status" value="1"/>
</dbReference>
<dbReference type="PRINTS" id="PR00368">
    <property type="entry name" value="FADPNR"/>
</dbReference>
<evidence type="ECO:0000256" key="11">
    <source>
        <dbReference type="SAM" id="SignalP"/>
    </source>
</evidence>
<dbReference type="SUPFAM" id="SSF55424">
    <property type="entry name" value="FAD/NAD-linked reductases, dimerisation (C-terminal) domain"/>
    <property type="match status" value="1"/>
</dbReference>
<keyword evidence="5" id="KW-0521">NADP</keyword>
<evidence type="ECO:0000256" key="6">
    <source>
        <dbReference type="ARBA" id="ARBA00023002"/>
    </source>
</evidence>
<feature type="domain" description="FAD/NAD(P)-binding" evidence="13">
    <location>
        <begin position="97"/>
        <end position="415"/>
    </location>
</feature>
<dbReference type="SUPFAM" id="SSF51905">
    <property type="entry name" value="FAD/NAD(P)-binding domain"/>
    <property type="match status" value="1"/>
</dbReference>
<evidence type="ECO:0000256" key="9">
    <source>
        <dbReference type="RuleBase" id="RU003691"/>
    </source>
</evidence>
<dbReference type="Pfam" id="PF02852">
    <property type="entry name" value="Pyr_redox_dim"/>
    <property type="match status" value="1"/>
</dbReference>
<dbReference type="Gene3D" id="3.30.390.30">
    <property type="match status" value="1"/>
</dbReference>
<dbReference type="GO" id="GO:0050660">
    <property type="term" value="F:flavin adenine dinucleotide binding"/>
    <property type="evidence" value="ECO:0007669"/>
    <property type="project" value="TreeGrafter"/>
</dbReference>
<keyword evidence="6 9" id="KW-0560">Oxidoreductase</keyword>
<keyword evidence="16" id="KW-0378">Hydrolase</keyword>
<accession>A0A9P1M4G8</accession>
<dbReference type="Gene3D" id="3.50.50.60">
    <property type="entry name" value="FAD/NAD(P)-binding domain"/>
    <property type="match status" value="2"/>
</dbReference>
<feature type="domain" description="Enoyl-CoA hydratase/isomerase" evidence="14">
    <location>
        <begin position="584"/>
        <end position="935"/>
    </location>
</feature>
<dbReference type="InterPro" id="IPR045004">
    <property type="entry name" value="ECH_dom"/>
</dbReference>
<dbReference type="PROSITE" id="PS00076">
    <property type="entry name" value="PYRIDINE_REDOX_1"/>
    <property type="match status" value="1"/>
</dbReference>
<keyword evidence="7" id="KW-1015">Disulfide bond</keyword>
<dbReference type="EMBL" id="CAMXCT010006827">
    <property type="protein sequence ID" value="CAI4020706.1"/>
    <property type="molecule type" value="Genomic_DNA"/>
</dbReference>
<proteinExistence type="inferred from homology"/>
<feature type="region of interest" description="Disordered" evidence="10">
    <location>
        <begin position="48"/>
        <end position="73"/>
    </location>
</feature>
<evidence type="ECO:0000256" key="1">
    <source>
        <dbReference type="ARBA" id="ARBA00001974"/>
    </source>
</evidence>
<dbReference type="InterPro" id="IPR036188">
    <property type="entry name" value="FAD/NAD-bd_sf"/>
</dbReference>
<dbReference type="PANTHER" id="PTHR43014:SF2">
    <property type="entry name" value="MERCURIC REDUCTASE"/>
    <property type="match status" value="1"/>
</dbReference>
<comment type="similarity">
    <text evidence="2 9">Belongs to the class-I pyridine nucleotide-disulfide oxidoreductase family.</text>
</comment>
<dbReference type="GO" id="GO:0003955">
    <property type="term" value="F:NAD(P)H dehydrogenase (quinone) activity"/>
    <property type="evidence" value="ECO:0007669"/>
    <property type="project" value="TreeGrafter"/>
</dbReference>